<evidence type="ECO:0000313" key="2">
    <source>
        <dbReference type="Proteomes" id="UP000045039"/>
    </source>
</evidence>
<gene>
    <name evidence="1" type="ORF">PAERUG_P19_London_7_VIM_2_05_10_05723</name>
</gene>
<protein>
    <submittedName>
        <fullName evidence="1">Uncharacterized protein</fullName>
    </submittedName>
</protein>
<dbReference type="EMBL" id="CVVU01000245">
    <property type="protein sequence ID" value="CRP83381.1"/>
    <property type="molecule type" value="Genomic_DNA"/>
</dbReference>
<proteinExistence type="predicted"/>
<dbReference type="AlphaFoldDB" id="A0A9P1R8Q0"/>
<evidence type="ECO:0000313" key="1">
    <source>
        <dbReference type="EMBL" id="CRP83381.1"/>
    </source>
</evidence>
<accession>A0A9P1R8Q0</accession>
<organism evidence="1 2">
    <name type="scientific">Pseudomonas aeruginosa</name>
    <dbReference type="NCBI Taxonomy" id="287"/>
    <lineage>
        <taxon>Bacteria</taxon>
        <taxon>Pseudomonadati</taxon>
        <taxon>Pseudomonadota</taxon>
        <taxon>Gammaproteobacteria</taxon>
        <taxon>Pseudomonadales</taxon>
        <taxon>Pseudomonadaceae</taxon>
        <taxon>Pseudomonas</taxon>
    </lineage>
</organism>
<reference evidence="2" key="1">
    <citation type="submission" date="2015-06" db="EMBL/GenBank/DDBJ databases">
        <authorList>
            <person name="Radhakrishnan Rajesh"/>
            <person name="Underwood Anthony"/>
            <person name="Al-Shahib Ali"/>
        </authorList>
    </citation>
    <scope>NUCLEOTIDE SEQUENCE [LARGE SCALE GENOMIC DNA]</scope>
    <source>
        <strain evidence="2">P19_London_7_VIM_2_05_10</strain>
    </source>
</reference>
<dbReference type="RefSeq" id="WP_256715272.1">
    <property type="nucleotide sequence ID" value="NZ_CAADND010000443.1"/>
</dbReference>
<sequence>MVEQTENPPVLAAFRDASWWAKPDTRTAKRGHVLREDGHV</sequence>
<dbReference type="Proteomes" id="UP000045039">
    <property type="component" value="Unassembled WGS sequence"/>
</dbReference>
<comment type="caution">
    <text evidence="1">The sequence shown here is derived from an EMBL/GenBank/DDBJ whole genome shotgun (WGS) entry which is preliminary data.</text>
</comment>
<name>A0A9P1R8Q0_PSEAI</name>